<evidence type="ECO:0000256" key="1">
    <source>
        <dbReference type="ARBA" id="ARBA00022737"/>
    </source>
</evidence>
<name>A0ABT0Q5L3_9RHOB</name>
<sequence>MPATNDLSWPEAYDELLPLITDLWKVSGEIYFHQQLSAGKSGALVYIVDITCDAFSGQAILKLDALPDPEWQEKTENQRHREAFEAVPGFGSKHLARIVHSLEHEGKIAILSTVVAHGLEYSVPWNECGYELALNVIERLSRSLFDDWNADYQMAPGIHAPQELLSRWLGYRLDPEAGRVHQFLSDVCSQDPHEPCFSFEGHWYPNPLAFARDESMPKRLNLRAAEGRVHGDLHGYNVLVRPHRGRDPDYFLIDLAMYQDKQFLFYDHAYFELAYLLARRGSCVPAQWDAILDDLGLFHPKHHTLGLWQDDVGIMEFVRTLRREAMSWVERHESHRLGFMESQYLLARVAVGLNFANKTISDSARSHAFLYAAHNLKDYMTLNNVDWPRHGPVFRLPATPVPMLGSPSETEVATPRTEPPAEKDRLFNRMVTQLPMPQKPVIAILPFESLSEQSDQDIFVAGINQELATELAKVDWLAVVSPISTKLLKDASLTGEEIAQRLGAHYLVEGSVRYDDQRVRITAHLVDTSSGHDLWADRLDRKREDAFSLQEEIASAVVGHIDWELRFDLREQARLKRGEVNVWDRVQKALWHLFKFTNEDNKKARDILSNTIDLTPDYPLAHAVMANALLRKLFFVQVDDREDAKERALYHADRAVTLDEQSSFAHATLARVYSMLNKHDTAIAEAELAVSLNPSAANAHLVLGYVRLANGQVELALPHFETAMRFGSTGPYFKVKLLAKAFCLYFLGDEMDQAEACARTAMEGKSVGPFGHYVLAAILIRQSRIEEARRITSQGNKIRPDMTISRTRLALENLRNNDLDRFFDDLSKAGLHE</sequence>
<dbReference type="RefSeq" id="WP_249711680.1">
    <property type="nucleotide sequence ID" value="NZ_JAMFMB010000023.1"/>
</dbReference>
<gene>
    <name evidence="3" type="ORF">M3P21_16660</name>
</gene>
<dbReference type="Gene3D" id="3.40.50.10070">
    <property type="entry name" value="TolB, N-terminal domain"/>
    <property type="match status" value="1"/>
</dbReference>
<dbReference type="InterPro" id="IPR011990">
    <property type="entry name" value="TPR-like_helical_dom_sf"/>
</dbReference>
<dbReference type="Proteomes" id="UP001203880">
    <property type="component" value="Unassembled WGS sequence"/>
</dbReference>
<keyword evidence="4" id="KW-1185">Reference proteome</keyword>
<dbReference type="SMART" id="SM00028">
    <property type="entry name" value="TPR"/>
    <property type="match status" value="3"/>
</dbReference>
<evidence type="ECO:0008006" key="5">
    <source>
        <dbReference type="Google" id="ProtNLM"/>
    </source>
</evidence>
<dbReference type="Gene3D" id="1.25.40.10">
    <property type="entry name" value="Tetratricopeptide repeat domain"/>
    <property type="match status" value="1"/>
</dbReference>
<dbReference type="InterPro" id="IPR019734">
    <property type="entry name" value="TPR_rpt"/>
</dbReference>
<dbReference type="InterPro" id="IPR050498">
    <property type="entry name" value="Ycf3"/>
</dbReference>
<dbReference type="SUPFAM" id="SSF48452">
    <property type="entry name" value="TPR-like"/>
    <property type="match status" value="2"/>
</dbReference>
<evidence type="ECO:0000256" key="2">
    <source>
        <dbReference type="ARBA" id="ARBA00022803"/>
    </source>
</evidence>
<proteinExistence type="predicted"/>
<keyword evidence="1" id="KW-0677">Repeat</keyword>
<protein>
    <recommendedName>
        <fullName evidence="5">Tetratricopeptide repeat protein</fullName>
    </recommendedName>
</protein>
<evidence type="ECO:0000313" key="3">
    <source>
        <dbReference type="EMBL" id="MCL6285161.1"/>
    </source>
</evidence>
<dbReference type="PANTHER" id="PTHR44858:SF1">
    <property type="entry name" value="UDP-N-ACETYLGLUCOSAMINE--PEPTIDE N-ACETYLGLUCOSAMINYLTRANSFERASE SPINDLY-RELATED"/>
    <property type="match status" value="1"/>
</dbReference>
<evidence type="ECO:0000313" key="4">
    <source>
        <dbReference type="Proteomes" id="UP001203880"/>
    </source>
</evidence>
<accession>A0ABT0Q5L3</accession>
<dbReference type="EMBL" id="JAMFMB010000023">
    <property type="protein sequence ID" value="MCL6285161.1"/>
    <property type="molecule type" value="Genomic_DNA"/>
</dbReference>
<dbReference type="PANTHER" id="PTHR44858">
    <property type="entry name" value="TETRATRICOPEPTIDE REPEAT PROTEIN 6"/>
    <property type="match status" value="1"/>
</dbReference>
<organism evidence="3 4">
    <name type="scientific">Ruegeria spongiae</name>
    <dbReference type="NCBI Taxonomy" id="2942209"/>
    <lineage>
        <taxon>Bacteria</taxon>
        <taxon>Pseudomonadati</taxon>
        <taxon>Pseudomonadota</taxon>
        <taxon>Alphaproteobacteria</taxon>
        <taxon>Rhodobacterales</taxon>
        <taxon>Roseobacteraceae</taxon>
        <taxon>Ruegeria</taxon>
    </lineage>
</organism>
<comment type="caution">
    <text evidence="3">The sequence shown here is derived from an EMBL/GenBank/DDBJ whole genome shotgun (WGS) entry which is preliminary data.</text>
</comment>
<reference evidence="3" key="1">
    <citation type="submission" date="2022-05" db="EMBL/GenBank/DDBJ databases">
        <authorList>
            <person name="Park J.-S."/>
        </authorList>
    </citation>
    <scope>NUCLEOTIDE SEQUENCE</scope>
    <source>
        <strain evidence="3">2012CJ41-6</strain>
    </source>
</reference>
<keyword evidence="2" id="KW-0802">TPR repeat</keyword>